<accession>A0A158CQF5</accession>
<dbReference type="GO" id="GO:0051537">
    <property type="term" value="F:2 iron, 2 sulfur cluster binding"/>
    <property type="evidence" value="ECO:0007669"/>
    <property type="project" value="UniProtKB-KW"/>
</dbReference>
<dbReference type="STRING" id="1777137.AWB76_05768"/>
<evidence type="ECO:0000256" key="6">
    <source>
        <dbReference type="ARBA" id="ARBA00023004"/>
    </source>
</evidence>
<comment type="cofactor">
    <cofactor evidence="1">
        <name>Fe cation</name>
        <dbReference type="ChEBI" id="CHEBI:24875"/>
    </cofactor>
</comment>
<dbReference type="CDD" id="cd03469">
    <property type="entry name" value="Rieske_RO_Alpha_N"/>
    <property type="match status" value="1"/>
</dbReference>
<dbReference type="PROSITE" id="PS51296">
    <property type="entry name" value="RIESKE"/>
    <property type="match status" value="1"/>
</dbReference>
<evidence type="ECO:0000256" key="5">
    <source>
        <dbReference type="ARBA" id="ARBA00023002"/>
    </source>
</evidence>
<dbReference type="SUPFAM" id="SSF55961">
    <property type="entry name" value="Bet v1-like"/>
    <property type="match status" value="1"/>
</dbReference>
<keyword evidence="4" id="KW-0479">Metal-binding</keyword>
<protein>
    <submittedName>
        <fullName evidence="10">Rieske (2Fe-2S) domain-containing protein</fullName>
    </submittedName>
</protein>
<dbReference type="Gene3D" id="2.102.10.10">
    <property type="entry name" value="Rieske [2Fe-2S] iron-sulphur domain"/>
    <property type="match status" value="1"/>
</dbReference>
<dbReference type="InterPro" id="IPR015879">
    <property type="entry name" value="Ring_hydroxy_dOase_asu_C_dom"/>
</dbReference>
<dbReference type="PROSITE" id="PS00570">
    <property type="entry name" value="RING_HYDROXYL_ALPHA"/>
    <property type="match status" value="1"/>
</dbReference>
<dbReference type="SUPFAM" id="SSF50022">
    <property type="entry name" value="ISP domain"/>
    <property type="match status" value="1"/>
</dbReference>
<keyword evidence="7" id="KW-0411">Iron-sulfur</keyword>
<evidence type="ECO:0000313" key="10">
    <source>
        <dbReference type="EMBL" id="SAK83837.1"/>
    </source>
</evidence>
<evidence type="ECO:0000313" key="11">
    <source>
        <dbReference type="Proteomes" id="UP000054624"/>
    </source>
</evidence>
<evidence type="ECO:0000256" key="1">
    <source>
        <dbReference type="ARBA" id="ARBA00001962"/>
    </source>
</evidence>
<dbReference type="InterPro" id="IPR001663">
    <property type="entry name" value="Rng_hydr_dOase-A"/>
</dbReference>
<keyword evidence="5" id="KW-0560">Oxidoreductase</keyword>
<evidence type="ECO:0000256" key="3">
    <source>
        <dbReference type="ARBA" id="ARBA00022714"/>
    </source>
</evidence>
<dbReference type="PANTHER" id="PTHR43756:SF5">
    <property type="entry name" value="CHOLINE MONOOXYGENASE, CHLOROPLASTIC"/>
    <property type="match status" value="1"/>
</dbReference>
<gene>
    <name evidence="10" type="ORF">AWB76_05768</name>
</gene>
<dbReference type="RefSeq" id="WP_061163535.1">
    <property type="nucleotide sequence ID" value="NZ_FCOI02000026.1"/>
</dbReference>
<dbReference type="GO" id="GO:0005506">
    <property type="term" value="F:iron ion binding"/>
    <property type="evidence" value="ECO:0007669"/>
    <property type="project" value="InterPro"/>
</dbReference>
<keyword evidence="8" id="KW-0520">NAD</keyword>
<name>A0A158CQF5_9BURK</name>
<evidence type="ECO:0000256" key="7">
    <source>
        <dbReference type="ARBA" id="ARBA00023014"/>
    </source>
</evidence>
<reference evidence="11" key="1">
    <citation type="submission" date="2016-01" db="EMBL/GenBank/DDBJ databases">
        <authorList>
            <person name="Peeters Charlotte."/>
        </authorList>
    </citation>
    <scope>NUCLEOTIDE SEQUENCE [LARGE SCALE GENOMIC DNA]</scope>
</reference>
<keyword evidence="6" id="KW-0408">Iron</keyword>
<evidence type="ECO:0000256" key="2">
    <source>
        <dbReference type="ARBA" id="ARBA00008751"/>
    </source>
</evidence>
<sequence>MPSDITQRPAPFIWSGKSLGQARSMPGRFYTSREVFEAEREHIFLKHWFFVARAEELRKPGDYRAIDTAGGPILLTRDGNGELHAFANTCRHRGAQLLEGCGAKRSIVCPYHAWSYRLDGSLLRAPGTQDVPGFDAASEGLIPVRMSEWKGNLFLNFDNDADDLDTHLGAYPELFASHRVEDMRCVFRVDLPAACNWKMLLENAMETYHTGLVHARTVGAQTSLTFPGGPNWHAIQVQSDVSTAVLDKSAPPPFPQIDGLSDIARKGTFFTLIEPLTQLVFAQDCMWWLAVHPVAADRSVLSVGGCFPRAYTEMPDFEQRARPYFERWEAVAREDVAILERQQRGVSSVLYRPGVLSSRDDVVHTMNTWVAARLPAHLVGGSA</sequence>
<dbReference type="InterPro" id="IPR017941">
    <property type="entry name" value="Rieske_2Fe-2S"/>
</dbReference>
<dbReference type="Pfam" id="PF00355">
    <property type="entry name" value="Rieske"/>
    <property type="match status" value="1"/>
</dbReference>
<dbReference type="PANTHER" id="PTHR43756">
    <property type="entry name" value="CHOLINE MONOOXYGENASE, CHLOROPLASTIC"/>
    <property type="match status" value="1"/>
</dbReference>
<dbReference type="GO" id="GO:0016491">
    <property type="term" value="F:oxidoreductase activity"/>
    <property type="evidence" value="ECO:0007669"/>
    <property type="project" value="UniProtKB-KW"/>
</dbReference>
<dbReference type="InterPro" id="IPR015881">
    <property type="entry name" value="ARHD_Rieske_2Fe_2S"/>
</dbReference>
<dbReference type="Gene3D" id="3.90.380.10">
    <property type="entry name" value="Naphthalene 1,2-dioxygenase Alpha Subunit, Chain A, domain 1"/>
    <property type="match status" value="2"/>
</dbReference>
<evidence type="ECO:0000259" key="9">
    <source>
        <dbReference type="PROSITE" id="PS51296"/>
    </source>
</evidence>
<organism evidence="10 11">
    <name type="scientific">Caballeronia temeraria</name>
    <dbReference type="NCBI Taxonomy" id="1777137"/>
    <lineage>
        <taxon>Bacteria</taxon>
        <taxon>Pseudomonadati</taxon>
        <taxon>Pseudomonadota</taxon>
        <taxon>Betaproteobacteria</taxon>
        <taxon>Burkholderiales</taxon>
        <taxon>Burkholderiaceae</taxon>
        <taxon>Caballeronia</taxon>
    </lineage>
</organism>
<evidence type="ECO:0000256" key="4">
    <source>
        <dbReference type="ARBA" id="ARBA00022723"/>
    </source>
</evidence>
<comment type="similarity">
    <text evidence="2">Belongs to the bacterial ring-hydroxylating dioxygenase alpha subunit family.</text>
</comment>
<dbReference type="Pfam" id="PF00848">
    <property type="entry name" value="Ring_hydroxyl_A"/>
    <property type="match status" value="1"/>
</dbReference>
<dbReference type="Proteomes" id="UP000054624">
    <property type="component" value="Unassembled WGS sequence"/>
</dbReference>
<dbReference type="EMBL" id="FCOI02000026">
    <property type="protein sequence ID" value="SAK83837.1"/>
    <property type="molecule type" value="Genomic_DNA"/>
</dbReference>
<dbReference type="OrthoDB" id="9790995at2"/>
<dbReference type="InterPro" id="IPR036922">
    <property type="entry name" value="Rieske_2Fe-2S_sf"/>
</dbReference>
<keyword evidence="11" id="KW-1185">Reference proteome</keyword>
<proteinExistence type="inferred from homology"/>
<dbReference type="AlphaFoldDB" id="A0A158CQF5"/>
<keyword evidence="3" id="KW-0001">2Fe-2S</keyword>
<evidence type="ECO:0000256" key="8">
    <source>
        <dbReference type="ARBA" id="ARBA00023027"/>
    </source>
</evidence>
<feature type="domain" description="Rieske" evidence="9">
    <location>
        <begin position="48"/>
        <end position="140"/>
    </location>
</feature>
<dbReference type="PRINTS" id="PR00090">
    <property type="entry name" value="RNGDIOXGNASE"/>
</dbReference>